<keyword evidence="5" id="KW-1185">Reference proteome</keyword>
<proteinExistence type="predicted"/>
<accession>A0ABW1J8M1</accession>
<evidence type="ECO:0000313" key="4">
    <source>
        <dbReference type="EMBL" id="MFC5996964.1"/>
    </source>
</evidence>
<gene>
    <name evidence="4" type="ORF">ACFQE5_22390</name>
</gene>
<dbReference type="RefSeq" id="WP_379587845.1">
    <property type="nucleotide sequence ID" value="NZ_JBHSQW010000044.1"/>
</dbReference>
<dbReference type="Pfam" id="PF00722">
    <property type="entry name" value="Glyco_hydro_16"/>
    <property type="match status" value="1"/>
</dbReference>
<feature type="domain" description="GH16" evidence="3">
    <location>
        <begin position="106"/>
        <end position="314"/>
    </location>
</feature>
<feature type="signal peptide" evidence="2">
    <location>
        <begin position="1"/>
        <end position="21"/>
    </location>
</feature>
<dbReference type="PANTHER" id="PTHR10963">
    <property type="entry name" value="GLYCOSYL HYDROLASE-RELATED"/>
    <property type="match status" value="1"/>
</dbReference>
<evidence type="ECO:0000256" key="1">
    <source>
        <dbReference type="SAM" id="MobiDB-lite"/>
    </source>
</evidence>
<reference evidence="5" key="1">
    <citation type="journal article" date="2019" name="Int. J. Syst. Evol. Microbiol.">
        <title>The Global Catalogue of Microorganisms (GCM) 10K type strain sequencing project: providing services to taxonomists for standard genome sequencing and annotation.</title>
        <authorList>
            <consortium name="The Broad Institute Genomics Platform"/>
            <consortium name="The Broad Institute Genome Sequencing Center for Infectious Disease"/>
            <person name="Wu L."/>
            <person name="Ma J."/>
        </authorList>
    </citation>
    <scope>NUCLEOTIDE SEQUENCE [LARGE SCALE GENOMIC DNA]</scope>
    <source>
        <strain evidence="5">CCM 8391</strain>
    </source>
</reference>
<feature type="chain" id="PRO_5045496658" evidence="2">
    <location>
        <begin position="22"/>
        <end position="314"/>
    </location>
</feature>
<dbReference type="SUPFAM" id="SSF49899">
    <property type="entry name" value="Concanavalin A-like lectins/glucanases"/>
    <property type="match status" value="1"/>
</dbReference>
<sequence length="314" mass="33432">MSCSRLPATVGVLLAAVLALTGCRVTGGSTQVDTGDGCTEITMPSIDVSAPSAPATLPGVVLAPCPTTPPPAPTTELPAPTTAPTTTSPPATTPPPAGDPTSAAVQRGWGTPVGGDEFDYVGAPDPAKWYPYDGPGHAGNGIRTPDAFSVNGEVLRVHGDATGRTGGMEYTSGQYLGRWEARMKAPAGDGAYHPMLLLWPDAEDFPVGGEIDYAEIFRGDRQSVNFFLHYGADNSQTYTQNHPVDATAWHNYAVEWATECVTGWIDNVQWFQDCNPDHIPPRSMHPTIQLDGFNGNGPYIPSDMYVDWIRQYAL</sequence>
<dbReference type="InterPro" id="IPR013320">
    <property type="entry name" value="ConA-like_dom_sf"/>
</dbReference>
<dbReference type="Proteomes" id="UP001596302">
    <property type="component" value="Unassembled WGS sequence"/>
</dbReference>
<name>A0ABW1J8M1_9PSEU</name>
<comment type="caution">
    <text evidence="4">The sequence shown here is derived from an EMBL/GenBank/DDBJ whole genome shotgun (WGS) entry which is preliminary data.</text>
</comment>
<dbReference type="CDD" id="cd00413">
    <property type="entry name" value="Glyco_hydrolase_16"/>
    <property type="match status" value="1"/>
</dbReference>
<dbReference type="PANTHER" id="PTHR10963:SF60">
    <property type="entry name" value="GRAM-NEGATIVE BACTERIA-BINDING PROTEIN 1-RELATED"/>
    <property type="match status" value="1"/>
</dbReference>
<dbReference type="GO" id="GO:0016787">
    <property type="term" value="F:hydrolase activity"/>
    <property type="evidence" value="ECO:0007669"/>
    <property type="project" value="UniProtKB-KW"/>
</dbReference>
<feature type="compositionally biased region" description="Low complexity" evidence="1">
    <location>
        <begin position="74"/>
        <end position="90"/>
    </location>
</feature>
<dbReference type="InterPro" id="IPR000757">
    <property type="entry name" value="Beta-glucanase-like"/>
</dbReference>
<feature type="region of interest" description="Disordered" evidence="1">
    <location>
        <begin position="65"/>
        <end position="103"/>
    </location>
</feature>
<evidence type="ECO:0000256" key="2">
    <source>
        <dbReference type="SAM" id="SignalP"/>
    </source>
</evidence>
<evidence type="ECO:0000313" key="5">
    <source>
        <dbReference type="Proteomes" id="UP001596302"/>
    </source>
</evidence>
<protein>
    <submittedName>
        <fullName evidence="4">Glycoside hydrolase family 16 protein</fullName>
    </submittedName>
</protein>
<dbReference type="Gene3D" id="2.60.120.200">
    <property type="match status" value="1"/>
</dbReference>
<organism evidence="4 5">
    <name type="scientific">Pseudonocardia hispaniensis</name>
    <dbReference type="NCBI Taxonomy" id="904933"/>
    <lineage>
        <taxon>Bacteria</taxon>
        <taxon>Bacillati</taxon>
        <taxon>Actinomycetota</taxon>
        <taxon>Actinomycetes</taxon>
        <taxon>Pseudonocardiales</taxon>
        <taxon>Pseudonocardiaceae</taxon>
        <taxon>Pseudonocardia</taxon>
    </lineage>
</organism>
<dbReference type="InterPro" id="IPR050546">
    <property type="entry name" value="Glycosyl_Hydrlase_16"/>
</dbReference>
<keyword evidence="4" id="KW-0378">Hydrolase</keyword>
<keyword evidence="2" id="KW-0732">Signal</keyword>
<dbReference type="PROSITE" id="PS51762">
    <property type="entry name" value="GH16_2"/>
    <property type="match status" value="1"/>
</dbReference>
<evidence type="ECO:0000259" key="3">
    <source>
        <dbReference type="PROSITE" id="PS51762"/>
    </source>
</evidence>
<dbReference type="EMBL" id="JBHSQW010000044">
    <property type="protein sequence ID" value="MFC5996964.1"/>
    <property type="molecule type" value="Genomic_DNA"/>
</dbReference>
<dbReference type="PROSITE" id="PS51257">
    <property type="entry name" value="PROKAR_LIPOPROTEIN"/>
    <property type="match status" value="1"/>
</dbReference>